<dbReference type="RefSeq" id="XP_031781401.1">
    <property type="nucleotide sequence ID" value="XM_031925541.1"/>
</dbReference>
<dbReference type="KEGG" id="nvi:116416601"/>
<dbReference type="EnsemblMetazoa" id="XM_031925541">
    <property type="protein sequence ID" value="XP_031781401"/>
    <property type="gene ID" value="LOC116416601"/>
</dbReference>
<evidence type="ECO:0000313" key="4">
    <source>
        <dbReference type="Proteomes" id="UP000002358"/>
    </source>
</evidence>
<proteinExistence type="predicted"/>
<dbReference type="AlphaFoldDB" id="A0A7M7Q862"/>
<name>A0A7M7Q862_NASVI</name>
<dbReference type="Proteomes" id="UP000002358">
    <property type="component" value="Unassembled WGS sequence"/>
</dbReference>
<dbReference type="GeneID" id="116416601"/>
<feature type="region of interest" description="Disordered" evidence="2">
    <location>
        <begin position="479"/>
        <end position="505"/>
    </location>
</feature>
<evidence type="ECO:0008006" key="5">
    <source>
        <dbReference type="Google" id="ProtNLM"/>
    </source>
</evidence>
<evidence type="ECO:0000256" key="1">
    <source>
        <dbReference type="SAM" id="Coils"/>
    </source>
</evidence>
<dbReference type="OrthoDB" id="7699172at2759"/>
<organism evidence="3 4">
    <name type="scientific">Nasonia vitripennis</name>
    <name type="common">Parasitic wasp</name>
    <dbReference type="NCBI Taxonomy" id="7425"/>
    <lineage>
        <taxon>Eukaryota</taxon>
        <taxon>Metazoa</taxon>
        <taxon>Ecdysozoa</taxon>
        <taxon>Arthropoda</taxon>
        <taxon>Hexapoda</taxon>
        <taxon>Insecta</taxon>
        <taxon>Pterygota</taxon>
        <taxon>Neoptera</taxon>
        <taxon>Endopterygota</taxon>
        <taxon>Hymenoptera</taxon>
        <taxon>Apocrita</taxon>
        <taxon>Proctotrupomorpha</taxon>
        <taxon>Chalcidoidea</taxon>
        <taxon>Pteromalidae</taxon>
        <taxon>Pteromalinae</taxon>
        <taxon>Nasonia</taxon>
    </lineage>
</organism>
<reference evidence="3" key="1">
    <citation type="submission" date="2021-01" db="UniProtKB">
        <authorList>
            <consortium name="EnsemblMetazoa"/>
        </authorList>
    </citation>
    <scope>IDENTIFICATION</scope>
</reference>
<sequence>MAGEKGPPDKGSKSFLKCHDQNEVSTVICIICDSAFHQSCARQKKLKFISERLIICQDHPNLTSKVDENVLSESARSLIATVKLKQSEEIRKEVRKEILEDLSNKSVELNSTFRDFEAECDHVHKENELLRQLNKELDEKNAMLRDLLSQSTTKQVNIQESIKTYAEITGSSKQLPKRIPKIIIKPEGETSKSVIKNNITKCLFNEKSIQTNDVYCLKNSNQIMVKCLDEASVIKTESLLKANFEDICEVKLEQLNNPKIKIVGIANVSNMDMKGIEDDINTRNFANFETKARLLYMYSNSKTNLTSVLVEVTPDIYRSIRDRNNKIFVGWQSCRVYDLINIKPCMKCARFGHNTAKCMNETTCLRCSQAHKTTSCKNPALACPNCYYINRKYATDLNINHDAMDSNQCHIFKNKIKKYIDSTDYPVKPRLPTVKPMPIYYQEEAIENVYEESDGMSDTDRSIRASWVTVKQEVPRRADRFGDARSLRFGPANQRARLGQSPRPR</sequence>
<protein>
    <recommendedName>
        <fullName evidence="5">Gag-like protein</fullName>
    </recommendedName>
</protein>
<feature type="coiled-coil region" evidence="1">
    <location>
        <begin position="99"/>
        <end position="150"/>
    </location>
</feature>
<dbReference type="InParanoid" id="A0A7M7Q862"/>
<evidence type="ECO:0000313" key="3">
    <source>
        <dbReference type="EnsemblMetazoa" id="XP_031781401"/>
    </source>
</evidence>
<evidence type="ECO:0000256" key="2">
    <source>
        <dbReference type="SAM" id="MobiDB-lite"/>
    </source>
</evidence>
<keyword evidence="1" id="KW-0175">Coiled coil</keyword>
<keyword evidence="4" id="KW-1185">Reference proteome</keyword>
<dbReference type="SMR" id="A0A7M7Q862"/>
<accession>A0A7M7Q862</accession>